<reference evidence="6" key="1">
    <citation type="submission" date="2022-10" db="EMBL/GenBank/DDBJ databases">
        <authorList>
            <person name="Byrne P K."/>
        </authorList>
    </citation>
    <scope>NUCLEOTIDE SEQUENCE</scope>
    <source>
        <strain evidence="6">CBS7001</strain>
    </source>
</reference>
<feature type="transmembrane region" description="Helical" evidence="4">
    <location>
        <begin position="79"/>
        <end position="100"/>
    </location>
</feature>
<dbReference type="SUPFAM" id="SSF69593">
    <property type="entry name" value="Glycerol-3-phosphate (1)-acyltransferase"/>
    <property type="match status" value="1"/>
</dbReference>
<evidence type="ECO:0000313" key="7">
    <source>
        <dbReference type="Proteomes" id="UP001162090"/>
    </source>
</evidence>
<dbReference type="AlphaFoldDB" id="A0AA35JAN0"/>
<accession>A0AA35JAN0</accession>
<protein>
    <recommendedName>
        <fullName evidence="5">Phospholipid/glycerol acyltransferase domain-containing protein</fullName>
    </recommendedName>
</protein>
<keyword evidence="4" id="KW-0472">Membrane</keyword>
<dbReference type="CDD" id="cd07990">
    <property type="entry name" value="LPLAT_LCLAT1-like"/>
    <property type="match status" value="1"/>
</dbReference>
<feature type="transmembrane region" description="Helical" evidence="4">
    <location>
        <begin position="135"/>
        <end position="154"/>
    </location>
</feature>
<keyword evidence="4" id="KW-1133">Transmembrane helix</keyword>
<dbReference type="GO" id="GO:0005783">
    <property type="term" value="C:endoplasmic reticulum"/>
    <property type="evidence" value="ECO:0007669"/>
    <property type="project" value="TreeGrafter"/>
</dbReference>
<evidence type="ECO:0000259" key="5">
    <source>
        <dbReference type="SMART" id="SM00563"/>
    </source>
</evidence>
<organism evidence="6 7">
    <name type="scientific">Saccharomyces uvarum</name>
    <name type="common">Yeast</name>
    <name type="synonym">Saccharomyces bayanus var. uvarum</name>
    <dbReference type="NCBI Taxonomy" id="230603"/>
    <lineage>
        <taxon>Eukaryota</taxon>
        <taxon>Fungi</taxon>
        <taxon>Dikarya</taxon>
        <taxon>Ascomycota</taxon>
        <taxon>Saccharomycotina</taxon>
        <taxon>Saccharomycetes</taxon>
        <taxon>Saccharomycetales</taxon>
        <taxon>Saccharomycetaceae</taxon>
        <taxon>Saccharomyces</taxon>
    </lineage>
</organism>
<dbReference type="Pfam" id="PF01553">
    <property type="entry name" value="Acyltransferase"/>
    <property type="match status" value="1"/>
</dbReference>
<gene>
    <name evidence="6" type="primary">SUVC02G1510</name>
    <name evidence="6" type="ORF">SUVC_02G1510</name>
</gene>
<comment type="similarity">
    <text evidence="1">Belongs to the 1-acyl-sn-glycerol-3-phosphate acyltransferase family.</text>
</comment>
<dbReference type="GO" id="GO:0036149">
    <property type="term" value="P:phosphatidylinositol acyl-chain remodeling"/>
    <property type="evidence" value="ECO:0007669"/>
    <property type="project" value="TreeGrafter"/>
</dbReference>
<dbReference type="EMBL" id="OX365913">
    <property type="protein sequence ID" value="CAI4055037.1"/>
    <property type="molecule type" value="Genomic_DNA"/>
</dbReference>
<proteinExistence type="inferred from homology"/>
<evidence type="ECO:0000313" key="6">
    <source>
        <dbReference type="EMBL" id="CAI4055037.1"/>
    </source>
</evidence>
<evidence type="ECO:0000256" key="3">
    <source>
        <dbReference type="ARBA" id="ARBA00023315"/>
    </source>
</evidence>
<dbReference type="SMART" id="SM00563">
    <property type="entry name" value="PlsC"/>
    <property type="match status" value="1"/>
</dbReference>
<feature type="transmembrane region" description="Helical" evidence="4">
    <location>
        <begin position="38"/>
        <end position="58"/>
    </location>
</feature>
<name>A0AA35JAN0_SACUV</name>
<sequence>MLHGSGEMKQTQTQTQTQQYHDIYHKTNNAVIKALQRVFIICFFLLGSLSIVIFQVCLQLLLPWSKIRLQNGMNQSKKAFIILLCLIMNMVAPSSLNVTFETSRSSKSSPSANSRFKFKDRAIIMANHQMYADWIYLWWLSFVSNLGGNVFIILKKTLKYVPILGFGMQNFKFIFLNRNWQRDEKTLTNSLVSMDLNARCKGPLSNYKTCYSKTNASIAAYNLIMFPEGTNISPRTRERSEAYRQRARLHHVQLRHLLLPHAKGLKFALEKLAPSLDAVYDVTIGYSPVLKTEYAGTKFTLKKILLMGIYPERIDFHIREFEISEIPLQDDEVFFNWLLDVWKDKDELLENYYNSGQFKSLDESKNPSAVVVKQTDGFQHDALAPRILSYYGMLAFLVFLFAMKKLSELTVS</sequence>
<dbReference type="Pfam" id="PF16076">
    <property type="entry name" value="Acyltransf_C"/>
    <property type="match status" value="1"/>
</dbReference>
<keyword evidence="4" id="KW-0812">Transmembrane</keyword>
<dbReference type="PANTHER" id="PTHR10983:SF16">
    <property type="entry name" value="LYSOCARDIOLIPIN ACYLTRANSFERASE 1"/>
    <property type="match status" value="1"/>
</dbReference>
<feature type="transmembrane region" description="Helical" evidence="4">
    <location>
        <begin position="383"/>
        <end position="403"/>
    </location>
</feature>
<dbReference type="InterPro" id="IPR002123">
    <property type="entry name" value="Plipid/glycerol_acylTrfase"/>
</dbReference>
<keyword evidence="2" id="KW-0808">Transferase</keyword>
<dbReference type="GO" id="GO:0016746">
    <property type="term" value="F:acyltransferase activity"/>
    <property type="evidence" value="ECO:0007669"/>
    <property type="project" value="UniProtKB-KW"/>
</dbReference>
<evidence type="ECO:0000256" key="2">
    <source>
        <dbReference type="ARBA" id="ARBA00022679"/>
    </source>
</evidence>
<feature type="domain" description="Phospholipid/glycerol acyltransferase" evidence="5">
    <location>
        <begin position="122"/>
        <end position="266"/>
    </location>
</feature>
<evidence type="ECO:0000256" key="1">
    <source>
        <dbReference type="ARBA" id="ARBA00008655"/>
    </source>
</evidence>
<dbReference type="InterPro" id="IPR032098">
    <property type="entry name" value="Acyltransf_C"/>
</dbReference>
<dbReference type="Proteomes" id="UP001162090">
    <property type="component" value="Chromosome 2"/>
</dbReference>
<dbReference type="PANTHER" id="PTHR10983">
    <property type="entry name" value="1-ACYLGLYCEROL-3-PHOSPHATE ACYLTRANSFERASE-RELATED"/>
    <property type="match status" value="1"/>
</dbReference>
<keyword evidence="3" id="KW-0012">Acyltransferase</keyword>
<evidence type="ECO:0000256" key="4">
    <source>
        <dbReference type="SAM" id="Phobius"/>
    </source>
</evidence>